<evidence type="ECO:0000313" key="1">
    <source>
        <dbReference type="EMBL" id="QRK81905.1"/>
    </source>
</evidence>
<keyword evidence="2" id="KW-1185">Reference proteome</keyword>
<reference evidence="1 2" key="2">
    <citation type="submission" date="2021-03" db="EMBL/GenBank/DDBJ databases">
        <title>P. granadensis CT364 genome publication.</title>
        <authorList>
            <person name="Stach J."/>
            <person name="Montero-Calasanz Md.C."/>
        </authorList>
    </citation>
    <scope>NUCLEOTIDE SEQUENCE [LARGE SCALE GENOMIC DNA]</scope>
    <source>
        <strain evidence="1 2">CT364</strain>
    </source>
</reference>
<proteinExistence type="predicted"/>
<gene>
    <name evidence="1" type="ORF">JN757_15110</name>
</gene>
<reference evidence="1 2" key="1">
    <citation type="submission" date="2021-02" db="EMBL/GenBank/DDBJ databases">
        <authorList>
            <person name="Cea Torrescassana E."/>
        </authorList>
    </citation>
    <scope>NUCLEOTIDE SEQUENCE [LARGE SCALE GENOMIC DNA]</scope>
    <source>
        <strain evidence="1 2">CT364</strain>
    </source>
</reference>
<sequence length="289" mass="31679">MSEYLGFRLCNLIIPGDPEELELKTPSGIWHLERESRYAEVKQAIEQGQIGETYCLMTNVVVGQSGRSAALDAVCDELVPICLAASYLTGASVAITRSLPHSECTFVEVGPHFPRPRAMQGVDAAVTTQQEFTERVEAFVRNHPSTGLAEKDRLLVHHWIDAVACWSMEDLCLSTATLLEIIAATANRTGTTAGQTLKSFNQRIQFAATRFALSALSADFRNMRNDLVHEGTLSIKSFPNKSNADCAKAVAEALHWIDQYIHAALGLGPLVNNRFPANTFRGLNAFSLD</sequence>
<name>A0ABX7G985_9PSED</name>
<evidence type="ECO:0000313" key="2">
    <source>
        <dbReference type="Proteomes" id="UP000663686"/>
    </source>
</evidence>
<dbReference type="RefSeq" id="WP_203418046.1">
    <property type="nucleotide sequence ID" value="NZ_CP069352.1"/>
</dbReference>
<accession>A0ABX7G985</accession>
<dbReference type="EMBL" id="CP069352">
    <property type="protein sequence ID" value="QRK81905.1"/>
    <property type="molecule type" value="Genomic_DNA"/>
</dbReference>
<organism evidence="1 2">
    <name type="scientific">Pseudomonas granadensis</name>
    <dbReference type="NCBI Taxonomy" id="1421430"/>
    <lineage>
        <taxon>Bacteria</taxon>
        <taxon>Pseudomonadati</taxon>
        <taxon>Pseudomonadota</taxon>
        <taxon>Gammaproteobacteria</taxon>
        <taxon>Pseudomonadales</taxon>
        <taxon>Pseudomonadaceae</taxon>
        <taxon>Pseudomonas</taxon>
    </lineage>
</organism>
<dbReference type="Proteomes" id="UP000663686">
    <property type="component" value="Chromosome"/>
</dbReference>
<protein>
    <recommendedName>
        <fullName evidence="3">Apea-like HEPN domain-containing protein</fullName>
    </recommendedName>
</protein>
<evidence type="ECO:0008006" key="3">
    <source>
        <dbReference type="Google" id="ProtNLM"/>
    </source>
</evidence>